<keyword evidence="7" id="KW-0349">Heme</keyword>
<feature type="region of interest" description="Disordered" evidence="19">
    <location>
        <begin position="500"/>
        <end position="525"/>
    </location>
</feature>
<name>A0A0U1M3W0_TALIS</name>
<dbReference type="Gene3D" id="2.40.30.10">
    <property type="entry name" value="Translation factors"/>
    <property type="match status" value="1"/>
</dbReference>
<evidence type="ECO:0000256" key="3">
    <source>
        <dbReference type="ARBA" id="ARBA00003838"/>
    </source>
</evidence>
<evidence type="ECO:0000256" key="9">
    <source>
        <dbReference type="ARBA" id="ARBA00022723"/>
    </source>
</evidence>
<keyword evidence="10" id="KW-0274">FAD</keyword>
<dbReference type="PROSITE" id="PS51384">
    <property type="entry name" value="FAD_FR"/>
    <property type="match status" value="1"/>
</dbReference>
<feature type="domain" description="Cytochrome b5 heme-binding" evidence="20">
    <location>
        <begin position="534"/>
        <end position="609"/>
    </location>
</feature>
<evidence type="ECO:0000256" key="16">
    <source>
        <dbReference type="ARBA" id="ARBA00049155"/>
    </source>
</evidence>
<protein>
    <recommendedName>
        <fullName evidence="17">Nitrate reductase</fullName>
    </recommendedName>
</protein>
<dbReference type="Pfam" id="PF00175">
    <property type="entry name" value="NAD_binding_1"/>
    <property type="match status" value="1"/>
</dbReference>
<reference evidence="22 23" key="1">
    <citation type="submission" date="2015-04" db="EMBL/GenBank/DDBJ databases">
        <authorList>
            <person name="Syromyatnikov M.Y."/>
            <person name="Popov V.N."/>
        </authorList>
    </citation>
    <scope>NUCLEOTIDE SEQUENCE [LARGE SCALE GENOMIC DNA]</scope>
    <source>
        <strain evidence="22">WF-38-12</strain>
    </source>
</reference>
<dbReference type="FunFam" id="2.60.40.650:FF:000001">
    <property type="entry name" value="Nitrate reductase"/>
    <property type="match status" value="1"/>
</dbReference>
<dbReference type="InterPro" id="IPR005066">
    <property type="entry name" value="MoCF_OxRdtse_dimer"/>
</dbReference>
<dbReference type="GO" id="GO:0030151">
    <property type="term" value="F:molybdenum ion binding"/>
    <property type="evidence" value="ECO:0007669"/>
    <property type="project" value="InterPro"/>
</dbReference>
<dbReference type="PANTHER" id="PTHR19372">
    <property type="entry name" value="SULFITE REDUCTASE"/>
    <property type="match status" value="1"/>
</dbReference>
<evidence type="ECO:0000259" key="20">
    <source>
        <dbReference type="PROSITE" id="PS50255"/>
    </source>
</evidence>
<dbReference type="InterPro" id="IPR018506">
    <property type="entry name" value="Cyt_B5_heme-BS"/>
</dbReference>
<dbReference type="FunFam" id="3.10.120.10:FF:000016">
    <property type="entry name" value="Nitrate reductase"/>
    <property type="match status" value="1"/>
</dbReference>
<keyword evidence="8" id="KW-0285">Flavoprotein</keyword>
<dbReference type="GO" id="GO:0020037">
    <property type="term" value="F:heme binding"/>
    <property type="evidence" value="ECO:0007669"/>
    <property type="project" value="InterPro"/>
</dbReference>
<dbReference type="Gene3D" id="3.10.120.10">
    <property type="entry name" value="Cytochrome b5-like heme/steroid binding domain"/>
    <property type="match status" value="1"/>
</dbReference>
<feature type="region of interest" description="Disordered" evidence="19">
    <location>
        <begin position="30"/>
        <end position="58"/>
    </location>
</feature>
<dbReference type="InterPro" id="IPR036374">
    <property type="entry name" value="OxRdtase_Mopterin-bd_sf"/>
</dbReference>
<dbReference type="SUPFAM" id="SSF63380">
    <property type="entry name" value="Riboflavin synthase domain-like"/>
    <property type="match status" value="1"/>
</dbReference>
<dbReference type="CDD" id="cd06183">
    <property type="entry name" value="cyt_b5_reduct_like"/>
    <property type="match status" value="1"/>
</dbReference>
<feature type="domain" description="FAD-binding FR-type" evidence="21">
    <location>
        <begin position="637"/>
        <end position="747"/>
    </location>
</feature>
<dbReference type="Pfam" id="PF03404">
    <property type="entry name" value="Mo-co_dimer"/>
    <property type="match status" value="1"/>
</dbReference>
<evidence type="ECO:0000256" key="12">
    <source>
        <dbReference type="ARBA" id="ARBA00023002"/>
    </source>
</evidence>
<evidence type="ECO:0000256" key="4">
    <source>
        <dbReference type="ARBA" id="ARBA00006253"/>
    </source>
</evidence>
<dbReference type="InterPro" id="IPR012137">
    <property type="entry name" value="Nitr_rd_NADH"/>
</dbReference>
<dbReference type="GO" id="GO:0050464">
    <property type="term" value="F:nitrate reductase (NADPH) activity"/>
    <property type="evidence" value="ECO:0007669"/>
    <property type="project" value="UniProtKB-EC"/>
</dbReference>
<dbReference type="InterPro" id="IPR022407">
    <property type="entry name" value="OxRdtase_Mopterin_BS"/>
</dbReference>
<keyword evidence="12" id="KW-0560">Oxidoreductase</keyword>
<evidence type="ECO:0000313" key="22">
    <source>
        <dbReference type="EMBL" id="CRG89706.1"/>
    </source>
</evidence>
<comment type="cofactor">
    <cofactor evidence="1">
        <name>heme</name>
        <dbReference type="ChEBI" id="CHEBI:30413"/>
    </cofactor>
</comment>
<evidence type="ECO:0000256" key="14">
    <source>
        <dbReference type="ARBA" id="ARBA00023063"/>
    </source>
</evidence>
<dbReference type="EMBL" id="CVMT01000006">
    <property type="protein sequence ID" value="CRG89706.1"/>
    <property type="molecule type" value="Genomic_DNA"/>
</dbReference>
<sequence length="888" mass="99684">MTTITQSITEYERLLSNENKFYHTISPLVTTTEVTEDEDTNPNTPVEAEPLSDIPLPPPSNVPTEVLSVDKNTPDHHVPRDPRLIRLTGVHPFNVEPPLTTLFNEGFLTPPELFYVRNHGAVPQVRDEDIPSWDISIEGLVQNPITLSFKQILSEFDQITAPVTMVCAGNRRKEQNQVRKSKGFSWGAAGVSTALFTGPMMADIIKRAKPLRKAKFVCMEGADKLPNGYYGTSVKLNWVMDANRGIMLAHKMNGESLTPDHGRPLRVVVPGQIGGRSVKWLKKLIITDKPSDNWYHIYDNRVLPTMITPEQSAQEPKWWTDDRYAIYDLNVNSAAAYPQHDEQLRLSTAGATYSVRGYAYGGGGRRINRVEISLDKGRSWRLANIEYPEDKYRDFESNLFGGRVDMYWREASFCWCFWNLDIAIADLKESDAILIRAMDESLNIQPRDMYWSVLGMMNNPWFRVAIIKESDDVIRFEHPTQPALLPGGWMERVKKAGGDLTNGNWGEKSSDDVDSPAENQQPTEEINMKKEGVNRGISIEELKAHDSPTEPWFVVNGEVYDGTKFLEGHPGGAQSIISAAATDASEEFLAIHSETAKAMMPDYHIGTLDEKAREILKNDSQDSSSSQTLDEIFLQPKIWKKAELCSKKSVSWDTRIFTFKLEHESQKLGLPTGQHLMVKLKDASSESIIRSYTPISETDQIGFLDILIKIYFDTETSKGGKMTMALEKLNIGDKVDIKGPIGKLTYTGDGRVLLNDKERRVKSFRMICGGSGITPIFQVLRGVMQNPADPTECVVLDGNRLEEDILCREELDAFTATGDPRCKIIHTLTKPSKEWKGLTGRISEDLLKQYAAPSEQSLALICGPPGMESSAKKILLAQGWDENDLVFF</sequence>
<dbReference type="AlphaFoldDB" id="A0A0U1M3W0"/>
<evidence type="ECO:0000256" key="19">
    <source>
        <dbReference type="SAM" id="MobiDB-lite"/>
    </source>
</evidence>
<comment type="catalytic activity">
    <reaction evidence="16">
        <text>nitrite + NADP(+) + H2O = nitrate + NADPH + H(+)</text>
        <dbReference type="Rhea" id="RHEA:19061"/>
        <dbReference type="ChEBI" id="CHEBI:15377"/>
        <dbReference type="ChEBI" id="CHEBI:15378"/>
        <dbReference type="ChEBI" id="CHEBI:16301"/>
        <dbReference type="ChEBI" id="CHEBI:17632"/>
        <dbReference type="ChEBI" id="CHEBI:57783"/>
        <dbReference type="ChEBI" id="CHEBI:58349"/>
        <dbReference type="EC" id="1.7.1.3"/>
    </reaction>
</comment>
<evidence type="ECO:0000256" key="5">
    <source>
        <dbReference type="ARBA" id="ARBA00011738"/>
    </source>
</evidence>
<dbReference type="InterPro" id="IPR000572">
    <property type="entry name" value="OxRdtase_Mopterin-bd_dom"/>
</dbReference>
<dbReference type="Pfam" id="PF00173">
    <property type="entry name" value="Cyt-b5"/>
    <property type="match status" value="1"/>
</dbReference>
<dbReference type="Pfam" id="PF00174">
    <property type="entry name" value="Oxidored_molyb"/>
    <property type="match status" value="1"/>
</dbReference>
<evidence type="ECO:0000256" key="7">
    <source>
        <dbReference type="ARBA" id="ARBA00022617"/>
    </source>
</evidence>
<evidence type="ECO:0000256" key="15">
    <source>
        <dbReference type="ARBA" id="ARBA00023157"/>
    </source>
</evidence>
<keyword evidence="9 18" id="KW-0479">Metal-binding</keyword>
<organism evidence="22 23">
    <name type="scientific">Talaromyces islandicus</name>
    <name type="common">Penicillium islandicum</name>
    <dbReference type="NCBI Taxonomy" id="28573"/>
    <lineage>
        <taxon>Eukaryota</taxon>
        <taxon>Fungi</taxon>
        <taxon>Dikarya</taxon>
        <taxon>Ascomycota</taxon>
        <taxon>Pezizomycotina</taxon>
        <taxon>Eurotiomycetes</taxon>
        <taxon>Eurotiomycetidae</taxon>
        <taxon>Eurotiales</taxon>
        <taxon>Trichocomaceae</taxon>
        <taxon>Talaromyces</taxon>
        <taxon>Talaromyces sect. Islandici</taxon>
    </lineage>
</organism>
<comment type="similarity">
    <text evidence="4 17">Belongs to the nitrate reductase family.</text>
</comment>
<proteinExistence type="inferred from homology"/>
<dbReference type="Gene3D" id="3.90.420.10">
    <property type="entry name" value="Oxidoreductase, molybdopterin-binding domain"/>
    <property type="match status" value="1"/>
</dbReference>
<evidence type="ECO:0000256" key="13">
    <source>
        <dbReference type="ARBA" id="ARBA00023004"/>
    </source>
</evidence>
<dbReference type="GO" id="GO:0008482">
    <property type="term" value="F:sulfite oxidase activity"/>
    <property type="evidence" value="ECO:0007669"/>
    <property type="project" value="TreeGrafter"/>
</dbReference>
<dbReference type="SUPFAM" id="SSF55856">
    <property type="entry name" value="Cytochrome b5-like heme/steroid binding domain"/>
    <property type="match status" value="1"/>
</dbReference>
<evidence type="ECO:0000256" key="18">
    <source>
        <dbReference type="PIRSR" id="PIRSR000233-1"/>
    </source>
</evidence>
<evidence type="ECO:0000256" key="10">
    <source>
        <dbReference type="ARBA" id="ARBA00022827"/>
    </source>
</evidence>
<comment type="subunit">
    <text evidence="5">Homodimer.</text>
</comment>
<dbReference type="OMA" id="KAMMPDY"/>
<dbReference type="GO" id="GO:0043546">
    <property type="term" value="F:molybdopterin cofactor binding"/>
    <property type="evidence" value="ECO:0007669"/>
    <property type="project" value="InterPro"/>
</dbReference>
<dbReference type="SMART" id="SM01117">
    <property type="entry name" value="Cyt-b5"/>
    <property type="match status" value="1"/>
</dbReference>
<evidence type="ECO:0000256" key="8">
    <source>
        <dbReference type="ARBA" id="ARBA00022630"/>
    </source>
</evidence>
<keyword evidence="14 17" id="KW-0534">Nitrate assimilation</keyword>
<dbReference type="PRINTS" id="PR00406">
    <property type="entry name" value="CYTB5RDTASE"/>
</dbReference>
<dbReference type="InterPro" id="IPR001433">
    <property type="entry name" value="OxRdtase_FAD/NAD-bd"/>
</dbReference>
<dbReference type="OrthoDB" id="432685at2759"/>
<evidence type="ECO:0000256" key="11">
    <source>
        <dbReference type="ARBA" id="ARBA00022857"/>
    </source>
</evidence>
<feature type="binding site" evidence="18">
    <location>
        <position position="167"/>
    </location>
    <ligand>
        <name>Mo-molybdopterin</name>
        <dbReference type="ChEBI" id="CHEBI:71302"/>
    </ligand>
    <ligandPart>
        <name>Mo</name>
        <dbReference type="ChEBI" id="CHEBI:28685"/>
    </ligandPart>
</feature>
<dbReference type="STRING" id="28573.A0A0U1M3W0"/>
<accession>A0A0U1M3W0</accession>
<keyword evidence="11" id="KW-0521">NADP</keyword>
<dbReference type="Gene3D" id="2.60.40.650">
    <property type="match status" value="1"/>
</dbReference>
<dbReference type="PROSITE" id="PS00559">
    <property type="entry name" value="MOLYBDOPTERIN_EUK"/>
    <property type="match status" value="1"/>
</dbReference>
<dbReference type="InterPro" id="IPR036400">
    <property type="entry name" value="Cyt_B5-like_heme/steroid_sf"/>
</dbReference>
<dbReference type="InterPro" id="IPR017927">
    <property type="entry name" value="FAD-bd_FR_type"/>
</dbReference>
<dbReference type="Proteomes" id="UP000054383">
    <property type="component" value="Unassembled WGS sequence"/>
</dbReference>
<evidence type="ECO:0000256" key="2">
    <source>
        <dbReference type="ARBA" id="ARBA00001974"/>
    </source>
</evidence>
<dbReference type="PIRSF" id="PIRSF000233">
    <property type="entry name" value="Nitr_rd_NADH"/>
    <property type="match status" value="1"/>
</dbReference>
<evidence type="ECO:0000256" key="1">
    <source>
        <dbReference type="ARBA" id="ARBA00001971"/>
    </source>
</evidence>
<dbReference type="GO" id="GO:0006790">
    <property type="term" value="P:sulfur compound metabolic process"/>
    <property type="evidence" value="ECO:0007669"/>
    <property type="project" value="TreeGrafter"/>
</dbReference>
<keyword evidence="6 18" id="KW-0500">Molybdenum</keyword>
<dbReference type="InterPro" id="IPR008333">
    <property type="entry name" value="Cbr1-like_FAD-bd_dom"/>
</dbReference>
<dbReference type="PRINTS" id="PR00407">
    <property type="entry name" value="EUMOPTERIN"/>
</dbReference>
<keyword evidence="15" id="KW-1015">Disulfide bond</keyword>
<dbReference type="SUPFAM" id="SSF52343">
    <property type="entry name" value="Ferredoxin reductase-like, C-terminal NADP-linked domain"/>
    <property type="match status" value="1"/>
</dbReference>
<comment type="cofactor">
    <cofactor evidence="2">
        <name>FAD</name>
        <dbReference type="ChEBI" id="CHEBI:57692"/>
    </cofactor>
</comment>
<dbReference type="SUPFAM" id="SSF56524">
    <property type="entry name" value="Oxidoreductase molybdopterin-binding domain"/>
    <property type="match status" value="1"/>
</dbReference>
<comment type="cofactor">
    <cofactor evidence="18">
        <name>Mo-molybdopterin</name>
        <dbReference type="ChEBI" id="CHEBI:71302"/>
    </cofactor>
    <text evidence="18">Binds 1 Mo-molybdopterin (Mo-MPT) cofactor per subunit.</text>
</comment>
<dbReference type="Gene3D" id="3.40.50.80">
    <property type="entry name" value="Nucleotide-binding domain of ferredoxin-NADP reductase (FNR) module"/>
    <property type="match status" value="1"/>
</dbReference>
<dbReference type="InterPro" id="IPR014756">
    <property type="entry name" value="Ig_E-set"/>
</dbReference>
<dbReference type="InterPro" id="IPR017938">
    <property type="entry name" value="Riboflavin_synthase-like_b-brl"/>
</dbReference>
<dbReference type="PRINTS" id="PR00363">
    <property type="entry name" value="CYTOCHROMEB5"/>
</dbReference>
<dbReference type="FunFam" id="2.40.30.10:FF:000021">
    <property type="entry name" value="NADH-cytochrome b5 reductase"/>
    <property type="match status" value="1"/>
</dbReference>
<keyword evidence="23" id="KW-1185">Reference proteome</keyword>
<dbReference type="SUPFAM" id="SSF81296">
    <property type="entry name" value="E set domains"/>
    <property type="match status" value="1"/>
</dbReference>
<dbReference type="PRINTS" id="PR00371">
    <property type="entry name" value="FPNCR"/>
</dbReference>
<dbReference type="PANTHER" id="PTHR19372:SF7">
    <property type="entry name" value="SULFITE OXIDASE, MITOCHONDRIAL"/>
    <property type="match status" value="1"/>
</dbReference>
<dbReference type="PROSITE" id="PS50255">
    <property type="entry name" value="CYTOCHROME_B5_2"/>
    <property type="match status" value="1"/>
</dbReference>
<dbReference type="Pfam" id="PF00970">
    <property type="entry name" value="FAD_binding_6"/>
    <property type="match status" value="1"/>
</dbReference>
<keyword evidence="13" id="KW-0408">Iron</keyword>
<dbReference type="InterPro" id="IPR008335">
    <property type="entry name" value="Mopterin_OxRdtase_euk"/>
</dbReference>
<evidence type="ECO:0000256" key="6">
    <source>
        <dbReference type="ARBA" id="ARBA00022505"/>
    </source>
</evidence>
<evidence type="ECO:0000313" key="23">
    <source>
        <dbReference type="Proteomes" id="UP000054383"/>
    </source>
</evidence>
<comment type="function">
    <text evidence="3 17">Nitrate reductase is a key enzyme involved in the first step of nitrate assimilation in plants, fungi and bacteria.</text>
</comment>
<dbReference type="InterPro" id="IPR001199">
    <property type="entry name" value="Cyt_B5-like_heme/steroid-bd"/>
</dbReference>
<evidence type="ECO:0000259" key="21">
    <source>
        <dbReference type="PROSITE" id="PS51384"/>
    </source>
</evidence>
<evidence type="ECO:0000256" key="17">
    <source>
        <dbReference type="PIRNR" id="PIRNR000233"/>
    </source>
</evidence>
<dbReference type="InterPro" id="IPR039261">
    <property type="entry name" value="FNR_nucleotide-bd"/>
</dbReference>
<dbReference type="InterPro" id="IPR001709">
    <property type="entry name" value="Flavoprot_Pyr_Nucl_cyt_Rdtase"/>
</dbReference>
<dbReference type="FunFam" id="3.90.420.10:FF:000005">
    <property type="entry name" value="Nitrate reductase"/>
    <property type="match status" value="1"/>
</dbReference>
<dbReference type="GO" id="GO:0006809">
    <property type="term" value="P:nitric oxide biosynthetic process"/>
    <property type="evidence" value="ECO:0007669"/>
    <property type="project" value="InterPro"/>
</dbReference>
<dbReference type="GO" id="GO:0042128">
    <property type="term" value="P:nitrate assimilation"/>
    <property type="evidence" value="ECO:0007669"/>
    <property type="project" value="UniProtKB-KW"/>
</dbReference>
<dbReference type="PROSITE" id="PS00191">
    <property type="entry name" value="CYTOCHROME_B5_1"/>
    <property type="match status" value="1"/>
</dbReference>
<gene>
    <name evidence="22" type="primary">niaD</name>
    <name evidence="22" type="ORF">PISL3812_06745</name>
</gene>